<keyword evidence="1" id="KW-0812">Transmembrane</keyword>
<feature type="transmembrane region" description="Helical" evidence="1">
    <location>
        <begin position="200"/>
        <end position="218"/>
    </location>
</feature>
<dbReference type="RefSeq" id="WP_284061182.1">
    <property type="nucleotide sequence ID" value="NZ_CP126158.1"/>
</dbReference>
<dbReference type="Proteomes" id="UP001596443">
    <property type="component" value="Unassembled WGS sequence"/>
</dbReference>
<accession>A0ABD5THP1</accession>
<feature type="transmembrane region" description="Helical" evidence="1">
    <location>
        <begin position="147"/>
        <end position="167"/>
    </location>
</feature>
<gene>
    <name evidence="2" type="ORF">ACFQFD_13625</name>
</gene>
<reference evidence="2 3" key="1">
    <citation type="journal article" date="2019" name="Int. J. Syst. Evol. Microbiol.">
        <title>The Global Catalogue of Microorganisms (GCM) 10K type strain sequencing project: providing services to taxonomists for standard genome sequencing and annotation.</title>
        <authorList>
            <consortium name="The Broad Institute Genomics Platform"/>
            <consortium name="The Broad Institute Genome Sequencing Center for Infectious Disease"/>
            <person name="Wu L."/>
            <person name="Ma J."/>
        </authorList>
    </citation>
    <scope>NUCLEOTIDE SEQUENCE [LARGE SCALE GENOMIC DNA]</scope>
    <source>
        <strain evidence="2 3">SYNS20</strain>
    </source>
</reference>
<keyword evidence="1" id="KW-1133">Transmembrane helix</keyword>
<comment type="caution">
    <text evidence="2">The sequence shown here is derived from an EMBL/GenBank/DDBJ whole genome shotgun (WGS) entry which is preliminary data.</text>
</comment>
<feature type="transmembrane region" description="Helical" evidence="1">
    <location>
        <begin position="122"/>
        <end position="141"/>
    </location>
</feature>
<sequence>MNRRAPELALLTGVLLAAPIGAFALWATGDVSRSVLTGAALLYPFAVYAVYHDDDPTTVLPPRAVAVAGTVAGAALVADAVTTGGAADATLRGTFLGLLVAAPAWTYAVMYAPARALPDGRVLLLAGAVGGGALLLVGLSLETPFGAAAALVLWITGAIAARTAGFAATPTARLGAVAGGVVLGVTVLFAALFAGSVSPAAVLSAVALALAPAVYYGLTVRTASFE</sequence>
<keyword evidence="3" id="KW-1185">Reference proteome</keyword>
<evidence type="ECO:0000313" key="2">
    <source>
        <dbReference type="EMBL" id="MFC6786995.1"/>
    </source>
</evidence>
<organism evidence="2 3">
    <name type="scientific">Halobaculum halobium</name>
    <dbReference type="NCBI Taxonomy" id="3032281"/>
    <lineage>
        <taxon>Archaea</taxon>
        <taxon>Methanobacteriati</taxon>
        <taxon>Methanobacteriota</taxon>
        <taxon>Stenosarchaea group</taxon>
        <taxon>Halobacteria</taxon>
        <taxon>Halobacteriales</taxon>
        <taxon>Haloferacaceae</taxon>
        <taxon>Halobaculum</taxon>
    </lineage>
</organism>
<feature type="transmembrane region" description="Helical" evidence="1">
    <location>
        <begin position="93"/>
        <end position="110"/>
    </location>
</feature>
<keyword evidence="1" id="KW-0472">Membrane</keyword>
<dbReference type="AlphaFoldDB" id="A0ABD5THP1"/>
<protein>
    <submittedName>
        <fullName evidence="2">Uncharacterized protein</fullName>
    </submittedName>
</protein>
<evidence type="ECO:0000313" key="3">
    <source>
        <dbReference type="Proteomes" id="UP001596443"/>
    </source>
</evidence>
<dbReference type="GeneID" id="81210099"/>
<feature type="transmembrane region" description="Helical" evidence="1">
    <location>
        <begin position="174"/>
        <end position="194"/>
    </location>
</feature>
<name>A0ABD5THP1_9EURY</name>
<evidence type="ECO:0000256" key="1">
    <source>
        <dbReference type="SAM" id="Phobius"/>
    </source>
</evidence>
<proteinExistence type="predicted"/>
<dbReference type="EMBL" id="JBHSWX010000012">
    <property type="protein sequence ID" value="MFC6786995.1"/>
    <property type="molecule type" value="Genomic_DNA"/>
</dbReference>
<feature type="transmembrane region" description="Helical" evidence="1">
    <location>
        <begin position="64"/>
        <end position="87"/>
    </location>
</feature>
<feature type="transmembrane region" description="Helical" evidence="1">
    <location>
        <begin position="34"/>
        <end position="52"/>
    </location>
</feature>